<evidence type="ECO:0008006" key="3">
    <source>
        <dbReference type="Google" id="ProtNLM"/>
    </source>
</evidence>
<dbReference type="PANTHER" id="PTHR32099">
    <property type="entry name" value="CYSTEINE-RICH REPEAT SECRETORY PROTEIN"/>
    <property type="match status" value="1"/>
</dbReference>
<dbReference type="Proteomes" id="UP000827721">
    <property type="component" value="Unassembled WGS sequence"/>
</dbReference>
<proteinExistence type="predicted"/>
<name>A0ABQ8HXY8_9ROSI</name>
<dbReference type="PANTHER" id="PTHR32099:SF42">
    <property type="entry name" value="CYSTEINE-RICH RECEPTOR-LIKE PROTEIN KINASE 9-RELATED"/>
    <property type="match status" value="1"/>
</dbReference>
<reference evidence="1 2" key="1">
    <citation type="submission" date="2021-02" db="EMBL/GenBank/DDBJ databases">
        <title>Plant Genome Project.</title>
        <authorList>
            <person name="Zhang R.-G."/>
        </authorList>
    </citation>
    <scope>NUCLEOTIDE SEQUENCE [LARGE SCALE GENOMIC DNA]</scope>
    <source>
        <tissue evidence="1">Leaves</tissue>
    </source>
</reference>
<organism evidence="1 2">
    <name type="scientific">Xanthoceras sorbifolium</name>
    <dbReference type="NCBI Taxonomy" id="99658"/>
    <lineage>
        <taxon>Eukaryota</taxon>
        <taxon>Viridiplantae</taxon>
        <taxon>Streptophyta</taxon>
        <taxon>Embryophyta</taxon>
        <taxon>Tracheophyta</taxon>
        <taxon>Spermatophyta</taxon>
        <taxon>Magnoliopsida</taxon>
        <taxon>eudicotyledons</taxon>
        <taxon>Gunneridae</taxon>
        <taxon>Pentapetalae</taxon>
        <taxon>rosids</taxon>
        <taxon>malvids</taxon>
        <taxon>Sapindales</taxon>
        <taxon>Sapindaceae</taxon>
        <taxon>Xanthoceroideae</taxon>
        <taxon>Xanthoceras</taxon>
    </lineage>
</organism>
<evidence type="ECO:0000313" key="2">
    <source>
        <dbReference type="Proteomes" id="UP000827721"/>
    </source>
</evidence>
<comment type="caution">
    <text evidence="1">The sequence shown here is derived from an EMBL/GenBank/DDBJ whole genome shotgun (WGS) entry which is preliminary data.</text>
</comment>
<sequence>MEPDTCRNCINEASNNITSICPKYLIAIAGFDDRGFNNCMLRYANYGIFGVMESAPYFFVHSESNITENLVEFNQTRNRLLERLISAAAARGSPHNVILIYPKMIASVASMILLNLFQNVVIKGKEEELLLQAVISDMRQANSTRLQLRDLQ</sequence>
<evidence type="ECO:0000313" key="1">
    <source>
        <dbReference type="EMBL" id="KAH7569097.1"/>
    </source>
</evidence>
<keyword evidence="2" id="KW-1185">Reference proteome</keyword>
<dbReference type="EMBL" id="JAFEMO010000006">
    <property type="protein sequence ID" value="KAH7569097.1"/>
    <property type="molecule type" value="Genomic_DNA"/>
</dbReference>
<gene>
    <name evidence="1" type="ORF">JRO89_XS06G0105000</name>
</gene>
<protein>
    <recommendedName>
        <fullName evidence="3">Gnk2-homologous domain-containing protein</fullName>
    </recommendedName>
</protein>
<accession>A0ABQ8HXY8</accession>